<protein>
    <submittedName>
        <fullName evidence="2">Uncharacterized protein</fullName>
    </submittedName>
</protein>
<name>A0A813XEW7_ADIRI</name>
<dbReference type="OrthoDB" id="10003118at2759"/>
<reference evidence="2" key="1">
    <citation type="submission" date="2021-02" db="EMBL/GenBank/DDBJ databases">
        <authorList>
            <person name="Nowell W R."/>
        </authorList>
    </citation>
    <scope>NUCLEOTIDE SEQUENCE</scope>
</reference>
<dbReference type="AlphaFoldDB" id="A0A813XEW7"/>
<evidence type="ECO:0000313" key="3">
    <source>
        <dbReference type="Proteomes" id="UP000663852"/>
    </source>
</evidence>
<feature type="signal peptide" evidence="1">
    <location>
        <begin position="1"/>
        <end position="19"/>
    </location>
</feature>
<organism evidence="2 3">
    <name type="scientific">Adineta ricciae</name>
    <name type="common">Rotifer</name>
    <dbReference type="NCBI Taxonomy" id="249248"/>
    <lineage>
        <taxon>Eukaryota</taxon>
        <taxon>Metazoa</taxon>
        <taxon>Spiralia</taxon>
        <taxon>Gnathifera</taxon>
        <taxon>Rotifera</taxon>
        <taxon>Eurotatoria</taxon>
        <taxon>Bdelloidea</taxon>
        <taxon>Adinetida</taxon>
        <taxon>Adinetidae</taxon>
        <taxon>Adineta</taxon>
    </lineage>
</organism>
<gene>
    <name evidence="2" type="ORF">EDS130_LOCUS8190</name>
</gene>
<keyword evidence="1" id="KW-0732">Signal</keyword>
<evidence type="ECO:0000256" key="1">
    <source>
        <dbReference type="SAM" id="SignalP"/>
    </source>
</evidence>
<sequence>MWLVITFCIGFLISNVCLAAVNKDFNEKCHFLGEKCQDNSDCCSDFICRSDQAGNICSSSRPHQRSKRNIDDSIIPPYYNPKNQLYPYGISKPILPFYKGLGLKTTDESKKMEWDHCQFHEECGEGNCCYVHFRFRSLPKWFCRPNRNELTGLCEPLTKYRSLKDVSAWKQLQEQQEQEQEQEQ</sequence>
<evidence type="ECO:0000313" key="2">
    <source>
        <dbReference type="EMBL" id="CAF0868987.1"/>
    </source>
</evidence>
<accession>A0A813XEW7</accession>
<feature type="chain" id="PRO_5032819400" evidence="1">
    <location>
        <begin position="20"/>
        <end position="184"/>
    </location>
</feature>
<dbReference type="EMBL" id="CAJNOJ010000026">
    <property type="protein sequence ID" value="CAF0868987.1"/>
    <property type="molecule type" value="Genomic_DNA"/>
</dbReference>
<proteinExistence type="predicted"/>
<comment type="caution">
    <text evidence="2">The sequence shown here is derived from an EMBL/GenBank/DDBJ whole genome shotgun (WGS) entry which is preliminary data.</text>
</comment>
<dbReference type="Proteomes" id="UP000663852">
    <property type="component" value="Unassembled WGS sequence"/>
</dbReference>